<keyword evidence="2" id="KW-0698">rRNA processing</keyword>
<evidence type="ECO:0000256" key="2">
    <source>
        <dbReference type="ARBA" id="ARBA00022552"/>
    </source>
</evidence>
<dbReference type="AlphaFoldDB" id="A0AAD3Y1N1"/>
<name>A0AAD3Y1N1_NEPGR</name>
<evidence type="ECO:0000256" key="3">
    <source>
        <dbReference type="SAM" id="MobiDB-lite"/>
    </source>
</evidence>
<evidence type="ECO:0008006" key="6">
    <source>
        <dbReference type="Google" id="ProtNLM"/>
    </source>
</evidence>
<sequence length="192" mass="21436">MELKELPEAAIPKFREGISLLLARWSALQMAVDNEWGGPNSRTAAFQLASEIFDFFTLSKETLYIDDLEDLLDKAMITLNTDVQDGSIEEVAEKLMVMHEECLEGNYGSVEKLREDVALAVTVRHIEQVANDEDEATINEDISNMILDAPELPQNSNPTQAATNETKTQMMEETDGWVTVASRKSKGRKKVG</sequence>
<dbReference type="EMBL" id="BSYO01000026">
    <property type="protein sequence ID" value="GMH23746.1"/>
    <property type="molecule type" value="Genomic_DNA"/>
</dbReference>
<gene>
    <name evidence="4" type="ORF">Nepgr_025589</name>
</gene>
<evidence type="ECO:0000256" key="1">
    <source>
        <dbReference type="ARBA" id="ARBA00006524"/>
    </source>
</evidence>
<feature type="region of interest" description="Disordered" evidence="3">
    <location>
        <begin position="150"/>
        <end position="192"/>
    </location>
</feature>
<accession>A0AAD3Y1N1</accession>
<comment type="caution">
    <text evidence="4">The sequence shown here is derived from an EMBL/GenBank/DDBJ whole genome shotgun (WGS) entry which is preliminary data.</text>
</comment>
<dbReference type="Pfam" id="PF10273">
    <property type="entry name" value="WGG"/>
    <property type="match status" value="1"/>
</dbReference>
<evidence type="ECO:0000313" key="5">
    <source>
        <dbReference type="Proteomes" id="UP001279734"/>
    </source>
</evidence>
<dbReference type="GO" id="GO:0006364">
    <property type="term" value="P:rRNA processing"/>
    <property type="evidence" value="ECO:0007669"/>
    <property type="project" value="UniProtKB-KW"/>
</dbReference>
<dbReference type="PANTHER" id="PTHR21250">
    <property type="entry name" value="PRE-RRNA-PROCESSING PROTEIN TSR2 HOMOLOG"/>
    <property type="match status" value="1"/>
</dbReference>
<dbReference type="InterPro" id="IPR019398">
    <property type="entry name" value="Pre-rRNA_process_TSR2"/>
</dbReference>
<reference evidence="4" key="1">
    <citation type="submission" date="2023-05" db="EMBL/GenBank/DDBJ databases">
        <title>Nepenthes gracilis genome sequencing.</title>
        <authorList>
            <person name="Fukushima K."/>
        </authorList>
    </citation>
    <scope>NUCLEOTIDE SEQUENCE</scope>
    <source>
        <strain evidence="4">SING2019-196</strain>
    </source>
</reference>
<comment type="similarity">
    <text evidence="1">Belongs to the TSR2 family.</text>
</comment>
<organism evidence="4 5">
    <name type="scientific">Nepenthes gracilis</name>
    <name type="common">Slender pitcher plant</name>
    <dbReference type="NCBI Taxonomy" id="150966"/>
    <lineage>
        <taxon>Eukaryota</taxon>
        <taxon>Viridiplantae</taxon>
        <taxon>Streptophyta</taxon>
        <taxon>Embryophyta</taxon>
        <taxon>Tracheophyta</taxon>
        <taxon>Spermatophyta</taxon>
        <taxon>Magnoliopsida</taxon>
        <taxon>eudicotyledons</taxon>
        <taxon>Gunneridae</taxon>
        <taxon>Pentapetalae</taxon>
        <taxon>Caryophyllales</taxon>
        <taxon>Nepenthaceae</taxon>
        <taxon>Nepenthes</taxon>
    </lineage>
</organism>
<feature type="compositionally biased region" description="Polar residues" evidence="3">
    <location>
        <begin position="153"/>
        <end position="171"/>
    </location>
</feature>
<protein>
    <recommendedName>
        <fullName evidence="6">Pre-rRNA-processing protein TSR2 homolog</fullName>
    </recommendedName>
</protein>
<feature type="compositionally biased region" description="Basic residues" evidence="3">
    <location>
        <begin position="183"/>
        <end position="192"/>
    </location>
</feature>
<evidence type="ECO:0000313" key="4">
    <source>
        <dbReference type="EMBL" id="GMH23746.1"/>
    </source>
</evidence>
<dbReference type="Proteomes" id="UP001279734">
    <property type="component" value="Unassembled WGS sequence"/>
</dbReference>
<keyword evidence="5" id="KW-1185">Reference proteome</keyword>
<proteinExistence type="inferred from homology"/>